<dbReference type="EMBL" id="JAGIZA010000013">
    <property type="protein sequence ID" value="MBP0494960.1"/>
    <property type="molecule type" value="Genomic_DNA"/>
</dbReference>
<dbReference type="SUPFAM" id="SSF53335">
    <property type="entry name" value="S-adenosyl-L-methionine-dependent methyltransferases"/>
    <property type="match status" value="1"/>
</dbReference>
<dbReference type="GO" id="GO:0032259">
    <property type="term" value="P:methylation"/>
    <property type="evidence" value="ECO:0007669"/>
    <property type="project" value="UniProtKB-KW"/>
</dbReference>
<accession>A0A940N4D4</accession>
<dbReference type="InterPro" id="IPR029063">
    <property type="entry name" value="SAM-dependent_MTases_sf"/>
</dbReference>
<keyword evidence="4" id="KW-0489">Methyltransferase</keyword>
<dbReference type="Pfam" id="PF00534">
    <property type="entry name" value="Glycos_transf_1"/>
    <property type="match status" value="3"/>
</dbReference>
<proteinExistence type="predicted"/>
<evidence type="ECO:0000313" key="4">
    <source>
        <dbReference type="EMBL" id="MBP0494960.1"/>
    </source>
</evidence>
<dbReference type="Gene3D" id="3.40.50.2000">
    <property type="entry name" value="Glycogen Phosphorylase B"/>
    <property type="match status" value="4"/>
</dbReference>
<sequence length="1569" mass="168754">MPFLSYAQNFEDVLLWRALKQQSSGFYVDVGAADPDKDSVTRAFYDRGWTGINIEPVPEFSARLRAARPRDINLDIAAGSGSGEATLHVVAETGLSTTQDDVAQDITSQGLTHNSRTVRVRSLTDILTEHAPPTIHFLKIDVEGSERAVLEGCDLSLFRPWIVLVEATAPMSEVQTHSGWEGLLTGAGYRFVFFDGLNRYYLSDEKYDVLSRHFQVPVNVFDDFRRAVDQDRVDRGQDLQVAAAISRAETAEASARSAYARGFELVRDLAEARAAAAASREAAAADIDGLTARLHAMDRHITGLNAVIDGLRGQVAHLVAHTAAVERDAAESSRLLGTLRASTSWQVTAPIRAVGDAVRHLARRSPPALVAAETPEQSAAAPGPEALPAHPTAIEPIAEPAVTPEWAVTPTEGPRVVEAVQASPTLPSAMRPLHAVHQFHSGSAYGDAITSAMILVRDLLRGMGYRSDIFVEHRDPRMKDELRLLEELPRHADHVLIVRHSMGHDALERVLASPAPKILLYHNITPPELLAGSPTLQRYAKLGLRQLETIRPHVVAALADSEYNAIALRALGYAPVRACTLLFDLDRLEREAAARPRLPASRPFTVLFTGRVTDAKGQVEVVEAYARFRSAIDRPCQLVLVGRLDGEGTYLSDIDAAMRRHGLEAELVLTGLVSTEELHARFAEADLFLCLSHHEGFGVPLVEAIIHGVPVLAWPSGAIPYTLGGAEGLLDSREPDRVAARMLEIARDAGRRAALMAAQRAAIQRFALQQQLPALHEALGLAGAVPPGDETARTALRPNLRFTVAGHVAGTYSLAAVNRSIALAIEAERPGHVCLQPVEGQRTDDLSGVPAAERSRLAPLAGRGPAETGPEVVISQHYPVHVPEHPGDLPLALLFWEESLLPAATIDRLAAGFRAVLAPTAFVAKALVDSGLPIPVRLVGHAPDLSAMEAIGRARAFAAAPGREGPFTFLHVSSCFPRKGVDILLAAFARAFRHGDPVRLVIKGFPNPHNTVAEDLAALRAKDPGLPAMELIDRDLPEEELLALYRDADAMVLPTRGEGYNLPAAEAMAAGLPLIVTGYGGHMDFCDQETARLLRWRFAPSGSHLATPGSLWIEPDEDDLVDALREFALASRSAEGRAALAERTRRARLQVAQRLRRAPFVERLEEAALDLLLAPPAPPIRVAWVTSWEVRCGVAEYARQLVQAMPEHPGIASHAILPDTRWTLAGRPGNPLAHAVSPAWTMGDPAIPDTLGAAIMAEDPQVVVLQHQPGLIGWALLADLLLGPALRDRAVIVTLHNTQHLLEQAEPGRKAILSALGGADRILVHSIADLERLRTVGLSGNVTLMPHGVKAPLPASAAPARLAGSPVIGSYGFFLPGKGLPELVEAFAILRRTWPEARLRLVNADYGTAHSTDEIARCRSIARTEGIEHAIEWHTEFLPEEEVLDLLAGCTVIALPTQASKESSSASVRDAMAAGPPVLVTPLSIFDEVGDAVIRAEGISPQALAEALGGLLADPARQGRVSAAARGWLGTRAWNLVARRMQGLILGLAATKVITTRGVSSVSRSDTKT</sequence>
<feature type="domain" description="Glycosyl transferase family 1" evidence="2">
    <location>
        <begin position="1364"/>
        <end position="1527"/>
    </location>
</feature>
<keyword evidence="4" id="KW-0808">Transferase</keyword>
<dbReference type="GO" id="GO:0008168">
    <property type="term" value="F:methyltransferase activity"/>
    <property type="evidence" value="ECO:0007669"/>
    <property type="project" value="UniProtKB-KW"/>
</dbReference>
<dbReference type="CDD" id="cd03801">
    <property type="entry name" value="GT4_PimA-like"/>
    <property type="match status" value="2"/>
</dbReference>
<dbReference type="PANTHER" id="PTHR46656:SF3">
    <property type="entry name" value="PUTATIVE-RELATED"/>
    <property type="match status" value="1"/>
</dbReference>
<organism evidence="4 5">
    <name type="scientific">Roseomonas indoligenes</name>
    <dbReference type="NCBI Taxonomy" id="2820811"/>
    <lineage>
        <taxon>Bacteria</taxon>
        <taxon>Pseudomonadati</taxon>
        <taxon>Pseudomonadota</taxon>
        <taxon>Alphaproteobacteria</taxon>
        <taxon>Acetobacterales</taxon>
        <taxon>Roseomonadaceae</taxon>
        <taxon>Roseomonas</taxon>
    </lineage>
</organism>
<dbReference type="NCBIfam" id="TIGR01444">
    <property type="entry name" value="fkbM_fam"/>
    <property type="match status" value="1"/>
</dbReference>
<keyword evidence="5" id="KW-1185">Reference proteome</keyword>
<name>A0A940N4D4_9PROT</name>
<dbReference type="SUPFAM" id="SSF53756">
    <property type="entry name" value="UDP-Glycosyltransferase/glycogen phosphorylase"/>
    <property type="match status" value="3"/>
</dbReference>
<dbReference type="RefSeq" id="WP_209375758.1">
    <property type="nucleotide sequence ID" value="NZ_JAGIZA010000013.1"/>
</dbReference>
<comment type="caution">
    <text evidence="4">The sequence shown here is derived from an EMBL/GenBank/DDBJ whole genome shotgun (WGS) entry which is preliminary data.</text>
</comment>
<feature type="domain" description="Glycosyl transferase family 1" evidence="2">
    <location>
        <begin position="963"/>
        <end position="1087"/>
    </location>
</feature>
<dbReference type="Proteomes" id="UP000677537">
    <property type="component" value="Unassembled WGS sequence"/>
</dbReference>
<feature type="region of interest" description="Disordered" evidence="1">
    <location>
        <begin position="369"/>
        <end position="388"/>
    </location>
</feature>
<evidence type="ECO:0000313" key="5">
    <source>
        <dbReference type="Proteomes" id="UP000677537"/>
    </source>
</evidence>
<reference evidence="4" key="1">
    <citation type="submission" date="2021-03" db="EMBL/GenBank/DDBJ databases">
        <authorList>
            <person name="So Y."/>
        </authorList>
    </citation>
    <scope>NUCLEOTIDE SEQUENCE</scope>
    <source>
        <strain evidence="4">SG15</strain>
    </source>
</reference>
<evidence type="ECO:0000256" key="1">
    <source>
        <dbReference type="SAM" id="MobiDB-lite"/>
    </source>
</evidence>
<dbReference type="InterPro" id="IPR001296">
    <property type="entry name" value="Glyco_trans_1"/>
</dbReference>
<dbReference type="Gene3D" id="3.40.50.150">
    <property type="entry name" value="Vaccinia Virus protein VP39"/>
    <property type="match status" value="1"/>
</dbReference>
<gene>
    <name evidence="4" type="ORF">J5Y10_19415</name>
</gene>
<feature type="domain" description="Glycosyl transferase family 1" evidence="2">
    <location>
        <begin position="598"/>
        <end position="755"/>
    </location>
</feature>
<feature type="domain" description="Methyltransferase FkbM" evidence="3">
    <location>
        <begin position="29"/>
        <end position="191"/>
    </location>
</feature>
<dbReference type="InterPro" id="IPR006342">
    <property type="entry name" value="FkbM_mtfrase"/>
</dbReference>
<protein>
    <submittedName>
        <fullName evidence="4">FkbM family methyltransferase</fullName>
    </submittedName>
</protein>
<evidence type="ECO:0000259" key="2">
    <source>
        <dbReference type="Pfam" id="PF00534"/>
    </source>
</evidence>
<dbReference type="PANTHER" id="PTHR46656">
    <property type="entry name" value="PUTATIVE-RELATED"/>
    <property type="match status" value="1"/>
</dbReference>
<evidence type="ECO:0000259" key="3">
    <source>
        <dbReference type="Pfam" id="PF05050"/>
    </source>
</evidence>
<dbReference type="Pfam" id="PF05050">
    <property type="entry name" value="Methyltransf_21"/>
    <property type="match status" value="1"/>
</dbReference>
<dbReference type="GO" id="GO:0016757">
    <property type="term" value="F:glycosyltransferase activity"/>
    <property type="evidence" value="ECO:0007669"/>
    <property type="project" value="InterPro"/>
</dbReference>